<name>A0AB39Q2T4_9ACTN</name>
<organism evidence="1">
    <name type="scientific">Streptomyces sp. R28</name>
    <dbReference type="NCBI Taxonomy" id="3238628"/>
    <lineage>
        <taxon>Bacteria</taxon>
        <taxon>Bacillati</taxon>
        <taxon>Actinomycetota</taxon>
        <taxon>Actinomycetes</taxon>
        <taxon>Kitasatosporales</taxon>
        <taxon>Streptomycetaceae</taxon>
        <taxon>Streptomyces</taxon>
    </lineage>
</organism>
<gene>
    <name evidence="1" type="ORF">AB5J49_26810</name>
</gene>
<evidence type="ECO:0000313" key="1">
    <source>
        <dbReference type="EMBL" id="XDQ36656.1"/>
    </source>
</evidence>
<accession>A0AB39Q2T4</accession>
<protein>
    <submittedName>
        <fullName evidence="1">Uncharacterized protein</fullName>
    </submittedName>
</protein>
<dbReference type="EMBL" id="CP163439">
    <property type="protein sequence ID" value="XDQ36656.1"/>
    <property type="molecule type" value="Genomic_DNA"/>
</dbReference>
<dbReference type="RefSeq" id="WP_369171295.1">
    <property type="nucleotide sequence ID" value="NZ_CP163439.1"/>
</dbReference>
<reference evidence="1" key="1">
    <citation type="submission" date="2024-07" db="EMBL/GenBank/DDBJ databases">
        <authorList>
            <person name="Yu S.T."/>
        </authorList>
    </citation>
    <scope>NUCLEOTIDE SEQUENCE</scope>
    <source>
        <strain evidence="1">R28</strain>
    </source>
</reference>
<sequence length="458" mass="50313">MPENLTADRFDHASNLGRAGSYRTYRSAFWPPAGSYALGCLDLAGSTPALGDGFRRALADLKAAVEAEWHRVKEIGVPARRRFNDPLAIAEAVRDVAKHLPGEADRRAAELRANAVQDGYDDDILQELAALEEEFTVVAGQISTWYGKEVRGLPTAFGCRADAERQRLVTDALAHRDEATAQVRRLHPDLRLGDLPAFGASELFFMAGEGNLHPKHIAYFLPEDEGVKYSPFKKTYYFANTHRALLDTVSAPLAERFLDLGVRFDPAHARFAAIPTLGVLSHELGHFVHRPATDYTELNAADRWASVVLQEVAADVFGILILADVWAPRLGIDPADCVAYYLAECLRYTDRGLGHFPDSDGMFLQLSYLVQLGALELTDSPRLTGRPDVVLAGLRSLARVLADTLLATDAGRAVRLYENYGPSTAGPLAALVEQLRPEPFRSVEYTQEHLHTAATSHS</sequence>
<dbReference type="AlphaFoldDB" id="A0AB39Q2T4"/>
<proteinExistence type="predicted"/>